<sequence length="511" mass="58838">MKYMTLQPKTIFKFLPYVLFILVHFFLLNVNTAEWGDSYRILRASEHIRKGSYPQDEKRPPLYSIVLAARPEAADPVLWARGFMLVTGLAGMFLFGKFLKQYIKDERFVFLGMLLLLFNPDFLYWSIRVMADVPFALLALLAIYLYKLWKDSWSFKRLFVLGIVSGLSILTRFEGYILAGSLFLSLFIDHGKKLDLKKLTPYIYFGLGALLIVLPWFLYRNPLGSKYLDEPAGRAYDLKMVWIYVASLLAIYGSVPAFAFIKKDVWKFLKNNAQVSIFLFLELLLILLWPAAIPRLFVAVVPLLILILTLSLEKWWENGKENKNILVLAGALLLFYLGSQYFLKLQFLVLDKALLGVLFVLQAATVFFIYKKKFWATVVTLAVITSLWSGSVIKLHKDIFISVKNAADYAVRNLEGKVAYNDVSSVSDFYLNVLDTPKVSGFYYNTESKKNLTYEALQKTGADYFLITNEHNTEMELDLDSRPYLTPVKDFSYNVNGAEFFAKIVRFERKD</sequence>
<dbReference type="InterPro" id="IPR050297">
    <property type="entry name" value="LipidA_mod_glycosyltrf_83"/>
</dbReference>
<feature type="domain" description="Glycosyltransferase RgtA/B/C/D-like" evidence="9">
    <location>
        <begin position="85"/>
        <end position="218"/>
    </location>
</feature>
<dbReference type="EMBL" id="LCDU01000022">
    <property type="protein sequence ID" value="KKS59487.1"/>
    <property type="molecule type" value="Genomic_DNA"/>
</dbReference>
<evidence type="ECO:0000313" key="11">
    <source>
        <dbReference type="Proteomes" id="UP000034678"/>
    </source>
</evidence>
<proteinExistence type="predicted"/>
<feature type="transmembrane region" description="Helical" evidence="8">
    <location>
        <begin position="273"/>
        <end position="289"/>
    </location>
</feature>
<reference evidence="10 11" key="1">
    <citation type="journal article" date="2015" name="Nature">
        <title>rRNA introns, odd ribosomes, and small enigmatic genomes across a large radiation of phyla.</title>
        <authorList>
            <person name="Brown C.T."/>
            <person name="Hug L.A."/>
            <person name="Thomas B.C."/>
            <person name="Sharon I."/>
            <person name="Castelle C.J."/>
            <person name="Singh A."/>
            <person name="Wilkins M.J."/>
            <person name="Williams K.H."/>
            <person name="Banfield J.F."/>
        </authorList>
    </citation>
    <scope>NUCLEOTIDE SEQUENCE [LARGE SCALE GENOMIC DNA]</scope>
</reference>
<accession>A0A0G1AEI0</accession>
<gene>
    <name evidence="10" type="ORF">UV26_C0022G0002</name>
</gene>
<dbReference type="GO" id="GO:0016763">
    <property type="term" value="F:pentosyltransferase activity"/>
    <property type="evidence" value="ECO:0007669"/>
    <property type="project" value="TreeGrafter"/>
</dbReference>
<dbReference type="GO" id="GO:0009103">
    <property type="term" value="P:lipopolysaccharide biosynthetic process"/>
    <property type="evidence" value="ECO:0007669"/>
    <property type="project" value="UniProtKB-ARBA"/>
</dbReference>
<evidence type="ECO:0000256" key="7">
    <source>
        <dbReference type="ARBA" id="ARBA00023136"/>
    </source>
</evidence>
<feature type="transmembrane region" description="Helical" evidence="8">
    <location>
        <begin position="12"/>
        <end position="30"/>
    </location>
</feature>
<dbReference type="AlphaFoldDB" id="A0A0G1AEI0"/>
<evidence type="ECO:0000256" key="5">
    <source>
        <dbReference type="ARBA" id="ARBA00022692"/>
    </source>
</evidence>
<evidence type="ECO:0000256" key="4">
    <source>
        <dbReference type="ARBA" id="ARBA00022679"/>
    </source>
</evidence>
<comment type="caution">
    <text evidence="10">The sequence shown here is derived from an EMBL/GenBank/DDBJ whole genome shotgun (WGS) entry which is preliminary data.</text>
</comment>
<keyword evidence="3" id="KW-0328">Glycosyltransferase</keyword>
<keyword evidence="7 8" id="KW-0472">Membrane</keyword>
<keyword evidence="4" id="KW-0808">Transferase</keyword>
<dbReference type="GO" id="GO:0005886">
    <property type="term" value="C:plasma membrane"/>
    <property type="evidence" value="ECO:0007669"/>
    <property type="project" value="UniProtKB-SubCell"/>
</dbReference>
<feature type="transmembrane region" description="Helical" evidence="8">
    <location>
        <begin position="78"/>
        <end position="96"/>
    </location>
</feature>
<protein>
    <recommendedName>
        <fullName evidence="9">Glycosyltransferase RgtA/B/C/D-like domain-containing protein</fullName>
    </recommendedName>
</protein>
<organism evidence="10 11">
    <name type="scientific">candidate division WWE3 bacterium GW2011_GWF2_42_42</name>
    <dbReference type="NCBI Taxonomy" id="1619142"/>
    <lineage>
        <taxon>Bacteria</taxon>
        <taxon>Katanobacteria</taxon>
    </lineage>
</organism>
<evidence type="ECO:0000256" key="1">
    <source>
        <dbReference type="ARBA" id="ARBA00004651"/>
    </source>
</evidence>
<evidence type="ECO:0000256" key="2">
    <source>
        <dbReference type="ARBA" id="ARBA00022475"/>
    </source>
</evidence>
<keyword evidence="2" id="KW-1003">Cell membrane</keyword>
<feature type="transmembrane region" description="Helical" evidence="8">
    <location>
        <begin position="158"/>
        <end position="179"/>
    </location>
</feature>
<evidence type="ECO:0000313" key="10">
    <source>
        <dbReference type="EMBL" id="KKS59487.1"/>
    </source>
</evidence>
<feature type="transmembrane region" description="Helical" evidence="8">
    <location>
        <begin position="324"/>
        <end position="343"/>
    </location>
</feature>
<dbReference type="Proteomes" id="UP000034678">
    <property type="component" value="Unassembled WGS sequence"/>
</dbReference>
<feature type="transmembrane region" description="Helical" evidence="8">
    <location>
        <begin position="350"/>
        <end position="369"/>
    </location>
</feature>
<feature type="transmembrane region" description="Helical" evidence="8">
    <location>
        <begin position="199"/>
        <end position="219"/>
    </location>
</feature>
<dbReference type="Pfam" id="PF13231">
    <property type="entry name" value="PMT_2"/>
    <property type="match status" value="1"/>
</dbReference>
<dbReference type="InterPro" id="IPR038731">
    <property type="entry name" value="RgtA/B/C-like"/>
</dbReference>
<keyword evidence="5 8" id="KW-0812">Transmembrane</keyword>
<keyword evidence="6 8" id="KW-1133">Transmembrane helix</keyword>
<evidence type="ECO:0000259" key="9">
    <source>
        <dbReference type="Pfam" id="PF13231"/>
    </source>
</evidence>
<feature type="transmembrane region" description="Helical" evidence="8">
    <location>
        <begin position="108"/>
        <end position="127"/>
    </location>
</feature>
<feature type="transmembrane region" description="Helical" evidence="8">
    <location>
        <begin position="133"/>
        <end position="149"/>
    </location>
</feature>
<evidence type="ECO:0000256" key="3">
    <source>
        <dbReference type="ARBA" id="ARBA00022676"/>
    </source>
</evidence>
<evidence type="ECO:0000256" key="6">
    <source>
        <dbReference type="ARBA" id="ARBA00022989"/>
    </source>
</evidence>
<evidence type="ECO:0000256" key="8">
    <source>
        <dbReference type="SAM" id="Phobius"/>
    </source>
</evidence>
<name>A0A0G1AEI0_UNCKA</name>
<dbReference type="PANTHER" id="PTHR33908">
    <property type="entry name" value="MANNOSYLTRANSFERASE YKCB-RELATED"/>
    <property type="match status" value="1"/>
</dbReference>
<comment type="subcellular location">
    <subcellularLocation>
        <location evidence="1">Cell membrane</location>
        <topology evidence="1">Multi-pass membrane protein</topology>
    </subcellularLocation>
</comment>
<feature type="transmembrane region" description="Helical" evidence="8">
    <location>
        <begin position="240"/>
        <end position="261"/>
    </location>
</feature>
<dbReference type="STRING" id="1619142.UV26_C0022G0002"/>
<dbReference type="PANTHER" id="PTHR33908:SF11">
    <property type="entry name" value="MEMBRANE PROTEIN"/>
    <property type="match status" value="1"/>
</dbReference>